<dbReference type="PATRIC" id="fig|60890.4.peg.3697"/>
<proteinExistence type="predicted"/>
<feature type="domain" description="SPOR" evidence="3">
    <location>
        <begin position="378"/>
        <end position="457"/>
    </location>
</feature>
<evidence type="ECO:0000313" key="4">
    <source>
        <dbReference type="EMBL" id="ANP38662.1"/>
    </source>
</evidence>
<feature type="compositionally biased region" description="Low complexity" evidence="1">
    <location>
        <begin position="152"/>
        <end position="172"/>
    </location>
</feature>
<keyword evidence="2" id="KW-0732">Signal</keyword>
<accession>A0A1B0ZWS1</accession>
<dbReference type="GO" id="GO:0042834">
    <property type="term" value="F:peptidoglycan binding"/>
    <property type="evidence" value="ECO:0007669"/>
    <property type="project" value="InterPro"/>
</dbReference>
<sequence>MKITRIVALAIIAGTLSVQGVGQAVEAQTLRASGPPAEVPPASYKGKQYVDSRGCIYIRAGIDGNVNWVPRVTRSRKQLCGYKPTTIAGAAKRQPQANAGPEIITLPQEQQPAATAVATAPAKKATPTSRTTAPASAPAVAATTKPRRTAQSTSARPTRVTTAAPRRVVKPAPVVPAPQPAPQQVRTAPTSGGCPGASAISQQYINKSAGVRCGPQAEAPVTYGRDRAGDQNSSLQLAPNTRILPAHVYQQRRLSTGLTVPQGYRPVWEDDRLNPRRAERTLTAATPNGQTAVPPGYVRVERDDDRMNTMRGVRSAAGDAQMAEVWTDGLPRKLVRKPLDRQTVTLSGRHARSAAEAREPLALRLSTRSDPEAGAAASEATPRRYVRAATFADPAAARAAARDLARSTGLPVRLGTLTRKGKTYKVVLAGPFTATGAGDEALNAVRGAGYPKARLSK</sequence>
<evidence type="ECO:0000259" key="3">
    <source>
        <dbReference type="PROSITE" id="PS51724"/>
    </source>
</evidence>
<dbReference type="SUPFAM" id="SSF110997">
    <property type="entry name" value="Sporulation related repeat"/>
    <property type="match status" value="1"/>
</dbReference>
<dbReference type="Pfam" id="PF05036">
    <property type="entry name" value="SPOR"/>
    <property type="match status" value="1"/>
</dbReference>
<feature type="chain" id="PRO_5044370125" evidence="2">
    <location>
        <begin position="21"/>
        <end position="457"/>
    </location>
</feature>
<feature type="region of interest" description="Disordered" evidence="1">
    <location>
        <begin position="345"/>
        <end position="382"/>
    </location>
</feature>
<feature type="region of interest" description="Disordered" evidence="1">
    <location>
        <begin position="110"/>
        <end position="194"/>
    </location>
</feature>
<dbReference type="OrthoDB" id="7843142at2"/>
<name>A0A1B0ZWS1_9RHOB</name>
<dbReference type="InterPro" id="IPR036680">
    <property type="entry name" value="SPOR-like_sf"/>
</dbReference>
<dbReference type="AlphaFoldDB" id="A0A1B0ZWS1"/>
<evidence type="ECO:0000256" key="2">
    <source>
        <dbReference type="SAM" id="SignalP"/>
    </source>
</evidence>
<dbReference type="Proteomes" id="UP000092565">
    <property type="component" value="Chromosome"/>
</dbReference>
<dbReference type="PROSITE" id="PS51724">
    <property type="entry name" value="SPOR"/>
    <property type="match status" value="1"/>
</dbReference>
<dbReference type="InterPro" id="IPR007730">
    <property type="entry name" value="SPOR-like_dom"/>
</dbReference>
<dbReference type="RefSeq" id="WP_065273289.1">
    <property type="nucleotide sequence ID" value="NZ_CP015124.1"/>
</dbReference>
<feature type="compositionally biased region" description="Low complexity" evidence="1">
    <location>
        <begin position="112"/>
        <end position="144"/>
    </location>
</feature>
<evidence type="ECO:0000313" key="5">
    <source>
        <dbReference type="Proteomes" id="UP000092565"/>
    </source>
</evidence>
<evidence type="ECO:0000256" key="1">
    <source>
        <dbReference type="SAM" id="MobiDB-lite"/>
    </source>
</evidence>
<dbReference type="EMBL" id="CP015124">
    <property type="protein sequence ID" value="ANP38662.1"/>
    <property type="molecule type" value="Genomic_DNA"/>
</dbReference>
<feature type="compositionally biased region" description="Basic and acidic residues" evidence="1">
    <location>
        <begin position="353"/>
        <end position="371"/>
    </location>
</feature>
<gene>
    <name evidence="4" type="ORF">JL2886_03791</name>
</gene>
<organism evidence="4 5">
    <name type="scientific">Phaeobacter gallaeciensis</name>
    <dbReference type="NCBI Taxonomy" id="60890"/>
    <lineage>
        <taxon>Bacteria</taxon>
        <taxon>Pseudomonadati</taxon>
        <taxon>Pseudomonadota</taxon>
        <taxon>Alphaproteobacteria</taxon>
        <taxon>Rhodobacterales</taxon>
        <taxon>Roseobacteraceae</taxon>
        <taxon>Phaeobacter</taxon>
    </lineage>
</organism>
<reference evidence="4 5" key="1">
    <citation type="submission" date="2016-04" db="EMBL/GenBank/DDBJ databases">
        <authorList>
            <person name="Evans L.H."/>
            <person name="Alamgir A."/>
            <person name="Owens N."/>
            <person name="Weber N.D."/>
            <person name="Virtaneva K."/>
            <person name="Barbian K."/>
            <person name="Babar A."/>
            <person name="Rosenke K."/>
        </authorList>
    </citation>
    <scope>NUCLEOTIDE SEQUENCE [LARGE SCALE GENOMIC DNA]</scope>
    <source>
        <strain evidence="4 5">JL2886</strain>
    </source>
</reference>
<keyword evidence="5" id="KW-1185">Reference proteome</keyword>
<feature type="signal peptide" evidence="2">
    <location>
        <begin position="1"/>
        <end position="20"/>
    </location>
</feature>
<protein>
    <submittedName>
        <fullName evidence="4">Sporulation protein</fullName>
    </submittedName>
</protein>